<dbReference type="InterPro" id="IPR013433">
    <property type="entry name" value="PHA_gran_rgn"/>
</dbReference>
<dbReference type="EMBL" id="JAVDRF010000003">
    <property type="protein sequence ID" value="MDR6535939.1"/>
    <property type="molecule type" value="Genomic_DNA"/>
</dbReference>
<dbReference type="NCBIfam" id="TIGR02610">
    <property type="entry name" value="PHA_gran_rgn"/>
    <property type="match status" value="1"/>
</dbReference>
<evidence type="ECO:0000313" key="1">
    <source>
        <dbReference type="EMBL" id="MDR6535939.1"/>
    </source>
</evidence>
<evidence type="ECO:0000313" key="2">
    <source>
        <dbReference type="Proteomes" id="UP001184230"/>
    </source>
</evidence>
<protein>
    <submittedName>
        <fullName evidence="1">Polyhydroxyalkanoate system protein</fullName>
    </submittedName>
</protein>
<accession>A0ABU1NBY6</accession>
<gene>
    <name evidence="1" type="ORF">J2739_001709</name>
</gene>
<proteinExistence type="predicted"/>
<dbReference type="RefSeq" id="WP_309900482.1">
    <property type="nucleotide sequence ID" value="NZ_JAVDRF010000003.1"/>
</dbReference>
<dbReference type="Proteomes" id="UP001184230">
    <property type="component" value="Unassembled WGS sequence"/>
</dbReference>
<sequence length="111" mass="12637">MPEIHIERSHQLGIEAARTIARKWVRQVERDYGLDCSYEEGPARDLGHFSRTGIEGSVEVSGDTFRLQATLTGLFGGFSGPIEQRLRQKLDDLLSRRGDEDENAYNDNDWL</sequence>
<keyword evidence="2" id="KW-1185">Reference proteome</keyword>
<comment type="caution">
    <text evidence="1">The sequence shown here is derived from an EMBL/GenBank/DDBJ whole genome shotgun (WGS) entry which is preliminary data.</text>
</comment>
<organism evidence="1 2">
    <name type="scientific">Variovorax soli</name>
    <dbReference type="NCBI Taxonomy" id="376815"/>
    <lineage>
        <taxon>Bacteria</taxon>
        <taxon>Pseudomonadati</taxon>
        <taxon>Pseudomonadota</taxon>
        <taxon>Betaproteobacteria</taxon>
        <taxon>Burkholderiales</taxon>
        <taxon>Comamonadaceae</taxon>
        <taxon>Variovorax</taxon>
    </lineage>
</organism>
<name>A0ABU1NBY6_9BURK</name>
<dbReference type="Pfam" id="PF09650">
    <property type="entry name" value="PHA_gran_rgn"/>
    <property type="match status" value="1"/>
</dbReference>
<reference evidence="1 2" key="1">
    <citation type="submission" date="2023-07" db="EMBL/GenBank/DDBJ databases">
        <title>Sorghum-associated microbial communities from plants grown in Nebraska, USA.</title>
        <authorList>
            <person name="Schachtman D."/>
        </authorList>
    </citation>
    <scope>NUCLEOTIDE SEQUENCE [LARGE SCALE GENOMIC DNA]</scope>
    <source>
        <strain evidence="1 2">DS1781</strain>
    </source>
</reference>